<proteinExistence type="predicted"/>
<comment type="caution">
    <text evidence="2">The sequence shown here is derived from an EMBL/GenBank/DDBJ whole genome shotgun (WGS) entry which is preliminary data.</text>
</comment>
<dbReference type="AlphaFoldDB" id="A0A2B7Y8N4"/>
<dbReference type="Proteomes" id="UP000223968">
    <property type="component" value="Unassembled WGS sequence"/>
</dbReference>
<feature type="signal peptide" evidence="1">
    <location>
        <begin position="1"/>
        <end position="20"/>
    </location>
</feature>
<feature type="chain" id="PRO_5012812445" evidence="1">
    <location>
        <begin position="21"/>
        <end position="356"/>
    </location>
</feature>
<evidence type="ECO:0000313" key="2">
    <source>
        <dbReference type="EMBL" id="PGH17605.1"/>
    </source>
</evidence>
<dbReference type="EMBL" id="PDNB01000009">
    <property type="protein sequence ID" value="PGH17605.1"/>
    <property type="molecule type" value="Genomic_DNA"/>
</dbReference>
<evidence type="ECO:0000256" key="1">
    <source>
        <dbReference type="SAM" id="SignalP"/>
    </source>
</evidence>
<evidence type="ECO:0000313" key="3">
    <source>
        <dbReference type="Proteomes" id="UP000223968"/>
    </source>
</evidence>
<dbReference type="OrthoDB" id="1896086at2759"/>
<name>A0A2B7Y8N4_9EURO</name>
<dbReference type="Pfam" id="PF18647">
    <property type="entry name" value="Fungal_lectin_2"/>
    <property type="match status" value="1"/>
</dbReference>
<keyword evidence="3" id="KW-1185">Reference proteome</keyword>
<dbReference type="STRING" id="1447875.A0A2B7Y8N4"/>
<organism evidence="2 3">
    <name type="scientific">Helicocarpus griseus UAMH5409</name>
    <dbReference type="NCBI Taxonomy" id="1447875"/>
    <lineage>
        <taxon>Eukaryota</taxon>
        <taxon>Fungi</taxon>
        <taxon>Dikarya</taxon>
        <taxon>Ascomycota</taxon>
        <taxon>Pezizomycotina</taxon>
        <taxon>Eurotiomycetes</taxon>
        <taxon>Eurotiomycetidae</taxon>
        <taxon>Onygenales</taxon>
        <taxon>Ajellomycetaceae</taxon>
        <taxon>Helicocarpus</taxon>
    </lineage>
</organism>
<keyword evidence="1" id="KW-0732">Signal</keyword>
<gene>
    <name evidence="2" type="ORF">AJ79_00966</name>
</gene>
<sequence>MMVTAYSFLIAAALLQLGAAHGEWRQTHTSKENHTLNDSVPLSTSASKNIPAPGAVTISSGIAALGSPVAQSPSTWRVFVPASSIKFLPSPMTIHGTPEYLEKLSIPENPSMRSFMKTWSGKATSQTTARSIMVTKAISKRYVSRDKVRDIIERQYCPELVEQKALDPMSGAISRTYFQGTPDEVEIAIDWERGHDFEPNVDGCKEILGNRVLDGCDGNDPKNPNNRKGGDFVTVGEVEYRIGPKEEAYAEGACWVHIKEELPRHDGAMNTSKYGTSLILPASKMRMIHDINIQFDTEKGERKWKDEGNYLVVITIGDLKLDYLTTSILGEFPGCEVGVWAGRPFSYGSSTCYWKC</sequence>
<protein>
    <submittedName>
        <fullName evidence="2">Uncharacterized protein</fullName>
    </submittedName>
</protein>
<reference evidence="2 3" key="1">
    <citation type="submission" date="2017-10" db="EMBL/GenBank/DDBJ databases">
        <title>Comparative genomics in systemic dimorphic fungi from Ajellomycetaceae.</title>
        <authorList>
            <person name="Munoz J.F."/>
            <person name="Mcewen J.G."/>
            <person name="Clay O.K."/>
            <person name="Cuomo C.A."/>
        </authorList>
    </citation>
    <scope>NUCLEOTIDE SEQUENCE [LARGE SCALE GENOMIC DNA]</scope>
    <source>
        <strain evidence="2 3">UAMH5409</strain>
    </source>
</reference>
<accession>A0A2B7Y8N4</accession>